<evidence type="ECO:0000256" key="5">
    <source>
        <dbReference type="ARBA" id="ARBA00023136"/>
    </source>
</evidence>
<evidence type="ECO:0000256" key="4">
    <source>
        <dbReference type="ARBA" id="ARBA00022989"/>
    </source>
</evidence>
<dbReference type="SUPFAM" id="SSF103473">
    <property type="entry name" value="MFS general substrate transporter"/>
    <property type="match status" value="1"/>
</dbReference>
<feature type="transmembrane region" description="Helical" evidence="7">
    <location>
        <begin position="262"/>
        <end position="281"/>
    </location>
</feature>
<evidence type="ECO:0000256" key="1">
    <source>
        <dbReference type="ARBA" id="ARBA00004127"/>
    </source>
</evidence>
<feature type="region of interest" description="Disordered" evidence="6">
    <location>
        <begin position="26"/>
        <end position="47"/>
    </location>
</feature>
<dbReference type="PANTHER" id="PTHR23501:SF191">
    <property type="entry name" value="VACUOLAR BASIC AMINO ACID TRANSPORTER 4"/>
    <property type="match status" value="1"/>
</dbReference>
<dbReference type="PROSITE" id="PS50850">
    <property type="entry name" value="MFS"/>
    <property type="match status" value="1"/>
</dbReference>
<evidence type="ECO:0000313" key="10">
    <source>
        <dbReference type="Proteomes" id="UP000827549"/>
    </source>
</evidence>
<keyword evidence="4 7" id="KW-1133">Transmembrane helix</keyword>
<feature type="transmembrane region" description="Helical" evidence="7">
    <location>
        <begin position="102"/>
        <end position="125"/>
    </location>
</feature>
<keyword evidence="3 7" id="KW-0812">Transmembrane</keyword>
<evidence type="ECO:0000256" key="6">
    <source>
        <dbReference type="SAM" id="MobiDB-lite"/>
    </source>
</evidence>
<dbReference type="GO" id="GO:0012505">
    <property type="term" value="C:endomembrane system"/>
    <property type="evidence" value="ECO:0007669"/>
    <property type="project" value="UniProtKB-SubCell"/>
</dbReference>
<feature type="transmembrane region" description="Helical" evidence="7">
    <location>
        <begin position="398"/>
        <end position="417"/>
    </location>
</feature>
<feature type="transmembrane region" description="Helical" evidence="7">
    <location>
        <begin position="363"/>
        <end position="386"/>
    </location>
</feature>
<dbReference type="GO" id="GO:0000329">
    <property type="term" value="C:fungal-type vacuole membrane"/>
    <property type="evidence" value="ECO:0007669"/>
    <property type="project" value="TreeGrafter"/>
</dbReference>
<dbReference type="InterPro" id="IPR036259">
    <property type="entry name" value="MFS_trans_sf"/>
</dbReference>
<dbReference type="EMBL" id="CP086718">
    <property type="protein sequence ID" value="WOO83277.1"/>
    <property type="molecule type" value="Genomic_DNA"/>
</dbReference>
<proteinExistence type="predicted"/>
<evidence type="ECO:0000256" key="3">
    <source>
        <dbReference type="ARBA" id="ARBA00022692"/>
    </source>
</evidence>
<evidence type="ECO:0000259" key="8">
    <source>
        <dbReference type="PROSITE" id="PS50850"/>
    </source>
</evidence>
<keyword evidence="10" id="KW-1185">Reference proteome</keyword>
<sequence>MSALVIAQAGVDEHARLLRDGGGGGARYGGADDDTSSTASADSDLDNTPHVPLKHGMSTARLVIVWYSALGIWSSNFAFAVQGTAIPTLAPTISSHFNHTELAAYLGSVFGLANTAGIPVYGVLIDTLGRRFAMLVACGLFGVGTVACALAPGMYALIAARGVAGLGGGGLLAVSAVICTDLVELRERGFYQGIMMTIFGIGSTLGGPLSGYLADHYGWQWSFWVQVPIILWCALIVILFLPEPPTPPTHKSAVKGLLSLDWAGTGLLVGTISALILGLSLHTSYFYAWSDVRVAGLLAASIVGLLAFVRVEDRAARPIIPLSLFHSRQLVALWISSALISSVNLGFQFQIPTFFSVLADAPAAEAGLVVSICSGIGLSTGTLLAGYHIRRGGGYITLGRAAVVIIIIAPLVAAKWLPSWPWWSFYATAAPASWGYATFLCVSLIALISSVDRHTMPKATALLYTVRSLGATLGVSLGGSVQVGVLVSGLEKRFRGPPNAEGIINAIVHSKEAIKDLPASQRALALDAYAVSISVVWVACAGVGFLTLLAALFIRQNDIHERTKPVEGEDEER</sequence>
<dbReference type="GeneID" id="87809979"/>
<organism evidence="9 10">
    <name type="scientific">Vanrija pseudolonga</name>
    <dbReference type="NCBI Taxonomy" id="143232"/>
    <lineage>
        <taxon>Eukaryota</taxon>
        <taxon>Fungi</taxon>
        <taxon>Dikarya</taxon>
        <taxon>Basidiomycota</taxon>
        <taxon>Agaricomycotina</taxon>
        <taxon>Tremellomycetes</taxon>
        <taxon>Trichosporonales</taxon>
        <taxon>Trichosporonaceae</taxon>
        <taxon>Vanrija</taxon>
    </lineage>
</organism>
<keyword evidence="5 7" id="KW-0472">Membrane</keyword>
<keyword evidence="2" id="KW-0813">Transport</keyword>
<feature type="domain" description="Major facilitator superfamily (MFS) profile" evidence="8">
    <location>
        <begin position="64"/>
        <end position="559"/>
    </location>
</feature>
<feature type="transmembrane region" description="Helical" evidence="7">
    <location>
        <begin position="528"/>
        <end position="554"/>
    </location>
</feature>
<dbReference type="Proteomes" id="UP000827549">
    <property type="component" value="Chromosome 5"/>
</dbReference>
<feature type="transmembrane region" description="Helical" evidence="7">
    <location>
        <begin position="190"/>
        <end position="209"/>
    </location>
</feature>
<feature type="transmembrane region" description="Helical" evidence="7">
    <location>
        <begin position="62"/>
        <end position="82"/>
    </location>
</feature>
<feature type="transmembrane region" description="Helical" evidence="7">
    <location>
        <begin position="330"/>
        <end position="351"/>
    </location>
</feature>
<reference evidence="9" key="1">
    <citation type="submission" date="2023-10" db="EMBL/GenBank/DDBJ databases">
        <authorList>
            <person name="Noh H."/>
        </authorList>
    </citation>
    <scope>NUCLEOTIDE SEQUENCE</scope>
    <source>
        <strain evidence="9">DUCC4014</strain>
    </source>
</reference>
<feature type="transmembrane region" description="Helical" evidence="7">
    <location>
        <begin position="164"/>
        <end position="183"/>
    </location>
</feature>
<feature type="transmembrane region" description="Helical" evidence="7">
    <location>
        <begin position="132"/>
        <end position="158"/>
    </location>
</feature>
<evidence type="ECO:0000313" key="9">
    <source>
        <dbReference type="EMBL" id="WOO83277.1"/>
    </source>
</evidence>
<dbReference type="Pfam" id="PF07690">
    <property type="entry name" value="MFS_1"/>
    <property type="match status" value="1"/>
</dbReference>
<dbReference type="PANTHER" id="PTHR23501">
    <property type="entry name" value="MAJOR FACILITATOR SUPERFAMILY"/>
    <property type="match status" value="1"/>
</dbReference>
<gene>
    <name evidence="9" type="primary">dotC_1</name>
    <name evidence="9" type="ORF">LOC62_05G006804</name>
</gene>
<feature type="transmembrane region" description="Helical" evidence="7">
    <location>
        <begin position="221"/>
        <end position="241"/>
    </location>
</feature>
<feature type="transmembrane region" description="Helical" evidence="7">
    <location>
        <begin position="469"/>
        <end position="490"/>
    </location>
</feature>
<dbReference type="Gene3D" id="1.20.1250.20">
    <property type="entry name" value="MFS general substrate transporter like domains"/>
    <property type="match status" value="1"/>
</dbReference>
<evidence type="ECO:0000256" key="2">
    <source>
        <dbReference type="ARBA" id="ARBA00022448"/>
    </source>
</evidence>
<dbReference type="GO" id="GO:0015174">
    <property type="term" value="F:basic amino acid transmembrane transporter activity"/>
    <property type="evidence" value="ECO:0007669"/>
    <property type="project" value="TreeGrafter"/>
</dbReference>
<dbReference type="InterPro" id="IPR020846">
    <property type="entry name" value="MFS_dom"/>
</dbReference>
<comment type="subcellular location">
    <subcellularLocation>
        <location evidence="1">Endomembrane system</location>
        <topology evidence="1">Multi-pass membrane protein</topology>
    </subcellularLocation>
</comment>
<dbReference type="AlphaFoldDB" id="A0AAF1BJY2"/>
<accession>A0AAF1BJY2</accession>
<feature type="transmembrane region" description="Helical" evidence="7">
    <location>
        <begin position="287"/>
        <end position="309"/>
    </location>
</feature>
<name>A0AAF1BJY2_9TREE</name>
<feature type="transmembrane region" description="Helical" evidence="7">
    <location>
        <begin position="423"/>
        <end position="448"/>
    </location>
</feature>
<dbReference type="GO" id="GO:0005886">
    <property type="term" value="C:plasma membrane"/>
    <property type="evidence" value="ECO:0007669"/>
    <property type="project" value="TreeGrafter"/>
</dbReference>
<evidence type="ECO:0000256" key="7">
    <source>
        <dbReference type="SAM" id="Phobius"/>
    </source>
</evidence>
<dbReference type="RefSeq" id="XP_062629303.1">
    <property type="nucleotide sequence ID" value="XM_062773319.1"/>
</dbReference>
<protein>
    <submittedName>
        <fullName evidence="9">Efflux pump dotC</fullName>
    </submittedName>
</protein>
<dbReference type="InterPro" id="IPR011701">
    <property type="entry name" value="MFS"/>
</dbReference>